<accession>A0ABW3MAF3</accession>
<reference evidence="3" key="1">
    <citation type="journal article" date="2019" name="Int. J. Syst. Evol. Microbiol.">
        <title>The Global Catalogue of Microorganisms (GCM) 10K type strain sequencing project: providing services to taxonomists for standard genome sequencing and annotation.</title>
        <authorList>
            <consortium name="The Broad Institute Genomics Platform"/>
            <consortium name="The Broad Institute Genome Sequencing Center for Infectious Disease"/>
            <person name="Wu L."/>
            <person name="Ma J."/>
        </authorList>
    </citation>
    <scope>NUCLEOTIDE SEQUENCE [LARGE SCALE GENOMIC DNA]</scope>
    <source>
        <strain evidence="3">JCM 31486</strain>
    </source>
</reference>
<sequence length="205" mass="22265">SAFVLLVIGYRMLTAPSAPTIDQSTAIQGSGGRTAVAPQQQPGGGILPPPPPLASSSGEIPGIGHNSQTGTDTRTTTNNDDGVDITLNYRADWSVFERVDAEAKVQFLNFRARLGTLYVEAPGARSNDQRRVWIREYGLTPPEGFDVDHMLDHQFGGPNTIDNMSLLLRSPNRSIGKQLELRTRHLPVGTRIRSVRIVDPAITDP</sequence>
<dbReference type="EMBL" id="JBHTIS010000737">
    <property type="protein sequence ID" value="MFD1046639.1"/>
    <property type="molecule type" value="Genomic_DNA"/>
</dbReference>
<dbReference type="InterPro" id="IPR003615">
    <property type="entry name" value="HNH_nuc"/>
</dbReference>
<organism evidence="2 3">
    <name type="scientific">Kibdelosporangium lantanae</name>
    <dbReference type="NCBI Taxonomy" id="1497396"/>
    <lineage>
        <taxon>Bacteria</taxon>
        <taxon>Bacillati</taxon>
        <taxon>Actinomycetota</taxon>
        <taxon>Actinomycetes</taxon>
        <taxon>Pseudonocardiales</taxon>
        <taxon>Pseudonocardiaceae</taxon>
        <taxon>Kibdelosporangium</taxon>
    </lineage>
</organism>
<feature type="compositionally biased region" description="Low complexity" evidence="1">
    <location>
        <begin position="69"/>
        <end position="80"/>
    </location>
</feature>
<keyword evidence="3" id="KW-1185">Reference proteome</keyword>
<feature type="non-terminal residue" evidence="2">
    <location>
        <position position="1"/>
    </location>
</feature>
<comment type="caution">
    <text evidence="2">The sequence shown here is derived from an EMBL/GenBank/DDBJ whole genome shotgun (WGS) entry which is preliminary data.</text>
</comment>
<gene>
    <name evidence="2" type="ORF">ACFQ1S_14305</name>
</gene>
<evidence type="ECO:0000256" key="1">
    <source>
        <dbReference type="SAM" id="MobiDB-lite"/>
    </source>
</evidence>
<evidence type="ECO:0008006" key="4">
    <source>
        <dbReference type="Google" id="ProtNLM"/>
    </source>
</evidence>
<name>A0ABW3MAF3_9PSEU</name>
<dbReference type="CDD" id="cd00085">
    <property type="entry name" value="HNHc"/>
    <property type="match status" value="1"/>
</dbReference>
<evidence type="ECO:0000313" key="3">
    <source>
        <dbReference type="Proteomes" id="UP001597045"/>
    </source>
</evidence>
<dbReference type="Proteomes" id="UP001597045">
    <property type="component" value="Unassembled WGS sequence"/>
</dbReference>
<protein>
    <recommendedName>
        <fullName evidence="4">HNH endonuclease</fullName>
    </recommendedName>
</protein>
<proteinExistence type="predicted"/>
<feature type="region of interest" description="Disordered" evidence="1">
    <location>
        <begin position="24"/>
        <end position="82"/>
    </location>
</feature>
<evidence type="ECO:0000313" key="2">
    <source>
        <dbReference type="EMBL" id="MFD1046639.1"/>
    </source>
</evidence>